<name>A0A1I1D673_9RHOB</name>
<dbReference type="STRING" id="441112.SAMN04488094_10120"/>
<organism evidence="1 2">
    <name type="scientific">Tropicimonas isoalkanivorans</name>
    <dbReference type="NCBI Taxonomy" id="441112"/>
    <lineage>
        <taxon>Bacteria</taxon>
        <taxon>Pseudomonadati</taxon>
        <taxon>Pseudomonadota</taxon>
        <taxon>Alphaproteobacteria</taxon>
        <taxon>Rhodobacterales</taxon>
        <taxon>Roseobacteraceae</taxon>
        <taxon>Tropicimonas</taxon>
    </lineage>
</organism>
<keyword evidence="2" id="KW-1185">Reference proteome</keyword>
<dbReference type="EMBL" id="FOLG01000001">
    <property type="protein sequence ID" value="SFB70415.1"/>
    <property type="molecule type" value="Genomic_DNA"/>
</dbReference>
<dbReference type="AlphaFoldDB" id="A0A1I1D673"/>
<proteinExistence type="predicted"/>
<sequence>MAAVSLIASCAQTLAASDTAGVRVISVASEERNTDLEVTIWYPASTGDDTVTLGETIFFEGTPARLRAPIRDGIFPLVLLSHGAGLAGHAAGPQYQNSAS</sequence>
<protein>
    <recommendedName>
        <fullName evidence="3">Dienelactone hydrolase</fullName>
    </recommendedName>
</protein>
<evidence type="ECO:0000313" key="2">
    <source>
        <dbReference type="Proteomes" id="UP000198728"/>
    </source>
</evidence>
<reference evidence="1 2" key="1">
    <citation type="submission" date="2016-10" db="EMBL/GenBank/DDBJ databases">
        <authorList>
            <person name="de Groot N.N."/>
        </authorList>
    </citation>
    <scope>NUCLEOTIDE SEQUENCE [LARGE SCALE GENOMIC DNA]</scope>
    <source>
        <strain evidence="1 2">DSM 19548</strain>
    </source>
</reference>
<dbReference type="OrthoDB" id="9814760at2"/>
<gene>
    <name evidence="1" type="ORF">SAMN04488094_10120</name>
</gene>
<accession>A0A1I1D673</accession>
<evidence type="ECO:0000313" key="1">
    <source>
        <dbReference type="EMBL" id="SFB70415.1"/>
    </source>
</evidence>
<evidence type="ECO:0008006" key="3">
    <source>
        <dbReference type="Google" id="ProtNLM"/>
    </source>
</evidence>
<dbReference type="InterPro" id="IPR029058">
    <property type="entry name" value="AB_hydrolase_fold"/>
</dbReference>
<dbReference type="RefSeq" id="WP_093358275.1">
    <property type="nucleotide sequence ID" value="NZ_FOLG01000001.1"/>
</dbReference>
<dbReference type="Gene3D" id="3.40.50.1820">
    <property type="entry name" value="alpha/beta hydrolase"/>
    <property type="match status" value="1"/>
</dbReference>
<dbReference type="Proteomes" id="UP000198728">
    <property type="component" value="Unassembled WGS sequence"/>
</dbReference>